<organism evidence="4 5">
    <name type="scientific">Berkelbacteria bacterium GW2011_GWE1_39_12</name>
    <dbReference type="NCBI Taxonomy" id="1618337"/>
    <lineage>
        <taxon>Bacteria</taxon>
        <taxon>Candidatus Berkelbacteria</taxon>
    </lineage>
</organism>
<dbReference type="EMBL" id="CP011213">
    <property type="protein sequence ID" value="AKM82415.1"/>
    <property type="molecule type" value="Genomic_DNA"/>
</dbReference>
<proteinExistence type="inferred from homology"/>
<dbReference type="InterPro" id="IPR002852">
    <property type="entry name" value="UPF0251"/>
</dbReference>
<dbReference type="STRING" id="1618337.UT28_C0001G0614"/>
<dbReference type="KEGG" id="bbgw:UT28_C0001G0614"/>
<dbReference type="AlphaFoldDB" id="A0A0G4B488"/>
<dbReference type="PANTHER" id="PTHR37478">
    <property type="match status" value="1"/>
</dbReference>
<evidence type="ECO:0000256" key="1">
    <source>
        <dbReference type="ARBA" id="ARBA00009350"/>
    </source>
</evidence>
<evidence type="ECO:0000256" key="3">
    <source>
        <dbReference type="SAM" id="MobiDB-lite"/>
    </source>
</evidence>
<protein>
    <recommendedName>
        <fullName evidence="2">UPF0251 protein UT28_C0001G0614</fullName>
    </recommendedName>
</protein>
<dbReference type="PANTHER" id="PTHR37478:SF2">
    <property type="entry name" value="UPF0251 PROTEIN TK0562"/>
    <property type="match status" value="1"/>
</dbReference>
<evidence type="ECO:0000256" key="2">
    <source>
        <dbReference type="HAMAP-Rule" id="MF_00674"/>
    </source>
</evidence>
<gene>
    <name evidence="4" type="ORF">UT28_C0001G0614</name>
</gene>
<accession>A0A0G4B488</accession>
<evidence type="ECO:0000313" key="4">
    <source>
        <dbReference type="EMBL" id="AKM82415.1"/>
    </source>
</evidence>
<name>A0A0G4B488_9BACT</name>
<sequence length="171" mass="18815">MRNGKRGRKKLLRTIHFCPEITYFKPVGVPLRNLQEEVLTLDEVEAIRSTDLDDLNQEEAAIKMGISRITYLRILHSAHKKIARSLIYGKAIQMRGGDVIMPNLDGTGPQGHGSQTGQGQGWGKKQGQGLGGTEECVCPKCGEKVSHRRGVPCSQMICPKCNAPLTGKFCE</sequence>
<comment type="similarity">
    <text evidence="1 2">Belongs to the UPF0251 family.</text>
</comment>
<dbReference type="Proteomes" id="UP000035648">
    <property type="component" value="Chromosome"/>
</dbReference>
<feature type="compositionally biased region" description="Gly residues" evidence="3">
    <location>
        <begin position="108"/>
        <end position="126"/>
    </location>
</feature>
<evidence type="ECO:0000313" key="5">
    <source>
        <dbReference type="Proteomes" id="UP000035648"/>
    </source>
</evidence>
<reference evidence="4 5" key="1">
    <citation type="journal article" date="2015" name="Nature">
        <title>rRNA introns, odd ribosomes, and small enigmatic genomes across a large radiation of phyla.</title>
        <authorList>
            <person name="Brown C.T."/>
            <person name="Hug L.A."/>
            <person name="Thomas B.C."/>
            <person name="Sharon I."/>
            <person name="Castelle C.J."/>
            <person name="Singh A."/>
            <person name="Wilkins M.J."/>
            <person name="Williams K.H."/>
            <person name="Banfield J.F."/>
        </authorList>
    </citation>
    <scope>NUCLEOTIDE SEQUENCE [LARGE SCALE GENOMIC DNA]</scope>
</reference>
<dbReference type="HAMAP" id="MF_00674">
    <property type="entry name" value="UPF0251"/>
    <property type="match status" value="1"/>
</dbReference>
<feature type="region of interest" description="Disordered" evidence="3">
    <location>
        <begin position="105"/>
        <end position="126"/>
    </location>
</feature>
<dbReference type="Pfam" id="PF02001">
    <property type="entry name" value="DUF134"/>
    <property type="match status" value="1"/>
</dbReference>